<keyword evidence="3" id="KW-1185">Reference proteome</keyword>
<dbReference type="InterPro" id="IPR007612">
    <property type="entry name" value="LOR"/>
</dbReference>
<dbReference type="InterPro" id="IPR038595">
    <property type="entry name" value="LOR_sf"/>
</dbReference>
<dbReference type="Proteomes" id="UP001595945">
    <property type="component" value="Unassembled WGS sequence"/>
</dbReference>
<accession>A0ABD5Q1Y0</accession>
<sequence>MAPDIAAIDLTDDEYTVAQSLIRNKYEAYDADGEVVLRGKQKMFKLKEEFPFVDADGNPAFTVKASGVFDFAGDYALVDDATGESVAVLDRNFTLFADKWSVRDPDTGDVIAEISSKSKVVSVLRHLHAVFSLIPHEYEITDADGRHVGTIDGQFSLKDKYEVTIDDSAGIPKETVVAAAMVVDAIEGN</sequence>
<evidence type="ECO:0000313" key="2">
    <source>
        <dbReference type="EMBL" id="MFC4824588.1"/>
    </source>
</evidence>
<organism evidence="2 3">
    <name type="scientific">Halorussus aquaticus</name>
    <dbReference type="NCBI Taxonomy" id="2953748"/>
    <lineage>
        <taxon>Archaea</taxon>
        <taxon>Methanobacteriati</taxon>
        <taxon>Methanobacteriota</taxon>
        <taxon>Stenosarchaea group</taxon>
        <taxon>Halobacteria</taxon>
        <taxon>Halobacteriales</taxon>
        <taxon>Haladaptataceae</taxon>
        <taxon>Halorussus</taxon>
    </lineage>
</organism>
<gene>
    <name evidence="2" type="ORF">ACFO9K_09950</name>
</gene>
<dbReference type="InterPro" id="IPR025659">
    <property type="entry name" value="Tubby-like_C"/>
</dbReference>
<dbReference type="Gene3D" id="2.40.160.200">
    <property type="entry name" value="LURP1-related"/>
    <property type="match status" value="1"/>
</dbReference>
<dbReference type="EMBL" id="JBHSHT010000001">
    <property type="protein sequence ID" value="MFC4824588.1"/>
    <property type="molecule type" value="Genomic_DNA"/>
</dbReference>
<evidence type="ECO:0000313" key="3">
    <source>
        <dbReference type="Proteomes" id="UP001595945"/>
    </source>
</evidence>
<comment type="similarity">
    <text evidence="1">Belongs to the LOR family.</text>
</comment>
<comment type="caution">
    <text evidence="2">The sequence shown here is derived from an EMBL/GenBank/DDBJ whole genome shotgun (WGS) entry which is preliminary data.</text>
</comment>
<evidence type="ECO:0000256" key="1">
    <source>
        <dbReference type="ARBA" id="ARBA00005437"/>
    </source>
</evidence>
<dbReference type="AlphaFoldDB" id="A0ABD5Q1Y0"/>
<dbReference type="SUPFAM" id="SSF54518">
    <property type="entry name" value="Tubby C-terminal domain-like"/>
    <property type="match status" value="1"/>
</dbReference>
<name>A0ABD5Q1Y0_9EURY</name>
<protein>
    <submittedName>
        <fullName evidence="2">LURP-one-related/scramblase family protein</fullName>
    </submittedName>
</protein>
<dbReference type="GeneID" id="73044724"/>
<proteinExistence type="inferred from homology"/>
<reference evidence="2 3" key="1">
    <citation type="journal article" date="2019" name="Int. J. Syst. Evol. Microbiol.">
        <title>The Global Catalogue of Microorganisms (GCM) 10K type strain sequencing project: providing services to taxonomists for standard genome sequencing and annotation.</title>
        <authorList>
            <consortium name="The Broad Institute Genomics Platform"/>
            <consortium name="The Broad Institute Genome Sequencing Center for Infectious Disease"/>
            <person name="Wu L."/>
            <person name="Ma J."/>
        </authorList>
    </citation>
    <scope>NUCLEOTIDE SEQUENCE [LARGE SCALE GENOMIC DNA]</scope>
    <source>
        <strain evidence="2 3">XZYJ18</strain>
    </source>
</reference>
<dbReference type="Pfam" id="PF04525">
    <property type="entry name" value="LOR"/>
    <property type="match status" value="1"/>
</dbReference>
<dbReference type="RefSeq" id="WP_254269678.1">
    <property type="nucleotide sequence ID" value="NZ_CP100400.1"/>
</dbReference>